<accession>A0ABV1M3I1</accession>
<dbReference type="InterPro" id="IPR002347">
    <property type="entry name" value="SDR_fam"/>
</dbReference>
<dbReference type="PANTHER" id="PTHR43943">
    <property type="entry name" value="DEHYDROGENASE/REDUCTASE (SDR FAMILY) MEMBER 4"/>
    <property type="match status" value="1"/>
</dbReference>
<reference evidence="3" key="1">
    <citation type="submission" date="2024-06" db="EMBL/GenBank/DDBJ databases">
        <title>Genome sequence of Vogesella sp. MAHUQ-64.</title>
        <authorList>
            <person name="Huq M.A."/>
        </authorList>
    </citation>
    <scope>NUCLEOTIDE SEQUENCE</scope>
    <source>
        <strain evidence="3">MAHUQ-64</strain>
    </source>
</reference>
<dbReference type="PRINTS" id="PR00080">
    <property type="entry name" value="SDRFAMILY"/>
</dbReference>
<keyword evidence="4" id="KW-1185">Reference proteome</keyword>
<feature type="domain" description="Ketoreductase" evidence="2">
    <location>
        <begin position="12"/>
        <end position="192"/>
    </location>
</feature>
<dbReference type="PANTHER" id="PTHR43943:SF2">
    <property type="entry name" value="DEHYDROGENASE_REDUCTASE 4"/>
    <property type="match status" value="1"/>
</dbReference>
<evidence type="ECO:0000313" key="3">
    <source>
        <dbReference type="EMBL" id="MEQ6290591.1"/>
    </source>
</evidence>
<dbReference type="InterPro" id="IPR057326">
    <property type="entry name" value="KR_dom"/>
</dbReference>
<dbReference type="Pfam" id="PF13561">
    <property type="entry name" value="adh_short_C2"/>
    <property type="match status" value="1"/>
</dbReference>
<dbReference type="CDD" id="cd05233">
    <property type="entry name" value="SDR_c"/>
    <property type="match status" value="1"/>
</dbReference>
<dbReference type="SMART" id="SM00822">
    <property type="entry name" value="PKS_KR"/>
    <property type="match status" value="1"/>
</dbReference>
<dbReference type="RefSeq" id="WP_349586226.1">
    <property type="nucleotide sequence ID" value="NZ_JBEFLD010000004.1"/>
</dbReference>
<comment type="caution">
    <text evidence="3">The sequence shown here is derived from an EMBL/GenBank/DDBJ whole genome shotgun (WGS) entry which is preliminary data.</text>
</comment>
<evidence type="ECO:0000259" key="2">
    <source>
        <dbReference type="SMART" id="SM00822"/>
    </source>
</evidence>
<dbReference type="InterPro" id="IPR036291">
    <property type="entry name" value="NAD(P)-bd_dom_sf"/>
</dbReference>
<proteinExistence type="inferred from homology"/>
<organism evidence="3 4">
    <name type="scientific">Vogesella oryzagri</name>
    <dbReference type="NCBI Taxonomy" id="3160864"/>
    <lineage>
        <taxon>Bacteria</taxon>
        <taxon>Pseudomonadati</taxon>
        <taxon>Pseudomonadota</taxon>
        <taxon>Betaproteobacteria</taxon>
        <taxon>Neisseriales</taxon>
        <taxon>Chromobacteriaceae</taxon>
        <taxon>Vogesella</taxon>
    </lineage>
</organism>
<dbReference type="PRINTS" id="PR00081">
    <property type="entry name" value="GDHRDH"/>
</dbReference>
<dbReference type="Gene3D" id="3.40.50.720">
    <property type="entry name" value="NAD(P)-binding Rossmann-like Domain"/>
    <property type="match status" value="1"/>
</dbReference>
<evidence type="ECO:0000256" key="1">
    <source>
        <dbReference type="ARBA" id="ARBA00006484"/>
    </source>
</evidence>
<dbReference type="EMBL" id="JBEFLD010000004">
    <property type="protein sequence ID" value="MEQ6290591.1"/>
    <property type="molecule type" value="Genomic_DNA"/>
</dbReference>
<name>A0ABV1M3I1_9NEIS</name>
<protein>
    <submittedName>
        <fullName evidence="3">SDR family NAD(P)-dependent oxidoreductase</fullName>
    </submittedName>
</protein>
<evidence type="ECO:0000313" key="4">
    <source>
        <dbReference type="Proteomes" id="UP001433638"/>
    </source>
</evidence>
<gene>
    <name evidence="3" type="ORF">ABNW52_08185</name>
</gene>
<dbReference type="Proteomes" id="UP001433638">
    <property type="component" value="Unassembled WGS sequence"/>
</dbReference>
<dbReference type="NCBIfam" id="NF005559">
    <property type="entry name" value="PRK07231.1"/>
    <property type="match status" value="1"/>
</dbReference>
<sequence length="259" mass="26633">MPVHSLFDLSGKVALLTGASRGMGYAMATALGQAGARVVISGLESGECLAAEAALRADGIEARAVVCDVGDRQQVSALFAAACQHYGRVDILVCNAGIGHPPGPLAAVSDADWEQVLRINLQSQLWLTSLAIPPMAARGEGAVILTASLSSVRGNKGIGLYGLSKAGVAQLARNLAVEWGPSNVRINAISPGVIRTRFAGPMLDDEAVMARRIAQTPLRRVGEVEEVAGMVLLLASPAGGFITGQNLIIDGGTTISDGN</sequence>
<dbReference type="SUPFAM" id="SSF51735">
    <property type="entry name" value="NAD(P)-binding Rossmann-fold domains"/>
    <property type="match status" value="1"/>
</dbReference>
<comment type="similarity">
    <text evidence="1">Belongs to the short-chain dehydrogenases/reductases (SDR) family.</text>
</comment>